<proteinExistence type="predicted"/>
<organism evidence="1 2">
    <name type="scientific">Vitis vinifera</name>
    <name type="common">Grape</name>
    <dbReference type="NCBI Taxonomy" id="29760"/>
    <lineage>
        <taxon>Eukaryota</taxon>
        <taxon>Viridiplantae</taxon>
        <taxon>Streptophyta</taxon>
        <taxon>Embryophyta</taxon>
        <taxon>Tracheophyta</taxon>
        <taxon>Spermatophyta</taxon>
        <taxon>Magnoliopsida</taxon>
        <taxon>eudicotyledons</taxon>
        <taxon>Gunneridae</taxon>
        <taxon>Pentapetalae</taxon>
        <taxon>rosids</taxon>
        <taxon>Vitales</taxon>
        <taxon>Vitaceae</taxon>
        <taxon>Viteae</taxon>
        <taxon>Vitis</taxon>
    </lineage>
</organism>
<dbReference type="EMBL" id="QGNW01001964">
    <property type="protein sequence ID" value="RVW27159.1"/>
    <property type="molecule type" value="Genomic_DNA"/>
</dbReference>
<accession>A0A438CVC9</accession>
<name>A0A438CVC9_VITVI</name>
<dbReference type="AlphaFoldDB" id="A0A438CVC9"/>
<dbReference type="Proteomes" id="UP000288805">
    <property type="component" value="Unassembled WGS sequence"/>
</dbReference>
<gene>
    <name evidence="1" type="ORF">CK203_087795</name>
</gene>
<evidence type="ECO:0000313" key="1">
    <source>
        <dbReference type="EMBL" id="RVW27159.1"/>
    </source>
</evidence>
<evidence type="ECO:0000313" key="2">
    <source>
        <dbReference type="Proteomes" id="UP000288805"/>
    </source>
</evidence>
<protein>
    <submittedName>
        <fullName evidence="1">Uncharacterized protein</fullName>
    </submittedName>
</protein>
<sequence>MQTLNLASFGNLKDNHNHHSNGLKNKVLEILDKATMPNLCPMKLIHLNHVLHTPQISKQLTNVTKLCSDNQAFVESYPSHFLVKDQALRRYFFKEYLKIDSTKLLHHSTLHNLLLPPFHQVHLQSLLLNYPPPLLKLSSLSKIMLYNGTID</sequence>
<reference evidence="1 2" key="1">
    <citation type="journal article" date="2018" name="PLoS Genet.">
        <title>Population sequencing reveals clonal diversity and ancestral inbreeding in the grapevine cultivar Chardonnay.</title>
        <authorList>
            <person name="Roach M.J."/>
            <person name="Johnson D.L."/>
            <person name="Bohlmann J."/>
            <person name="van Vuuren H.J."/>
            <person name="Jones S.J."/>
            <person name="Pretorius I.S."/>
            <person name="Schmidt S.A."/>
            <person name="Borneman A.R."/>
        </authorList>
    </citation>
    <scope>NUCLEOTIDE SEQUENCE [LARGE SCALE GENOMIC DNA]</scope>
    <source>
        <strain evidence="2">cv. Chardonnay</strain>
        <tissue evidence="1">Leaf</tissue>
    </source>
</reference>
<comment type="caution">
    <text evidence="1">The sequence shown here is derived from an EMBL/GenBank/DDBJ whole genome shotgun (WGS) entry which is preliminary data.</text>
</comment>